<protein>
    <recommendedName>
        <fullName evidence="2">Methyltransferase type 11 domain-containing protein</fullName>
    </recommendedName>
</protein>
<dbReference type="EMBL" id="LAZR01010706">
    <property type="protein sequence ID" value="KKM65554.1"/>
    <property type="molecule type" value="Genomic_DNA"/>
</dbReference>
<name>A0A0F9J6Z2_9ZZZZ</name>
<accession>A0A0F9J6Z2</accession>
<dbReference type="SUPFAM" id="SSF53335">
    <property type="entry name" value="S-adenosyl-L-methionine-dependent methyltransferases"/>
    <property type="match status" value="1"/>
</dbReference>
<organism evidence="1">
    <name type="scientific">marine sediment metagenome</name>
    <dbReference type="NCBI Taxonomy" id="412755"/>
    <lineage>
        <taxon>unclassified sequences</taxon>
        <taxon>metagenomes</taxon>
        <taxon>ecological metagenomes</taxon>
    </lineage>
</organism>
<dbReference type="InterPro" id="IPR029063">
    <property type="entry name" value="SAM-dependent_MTases_sf"/>
</dbReference>
<comment type="caution">
    <text evidence="1">The sequence shown here is derived from an EMBL/GenBank/DDBJ whole genome shotgun (WGS) entry which is preliminary data.</text>
</comment>
<gene>
    <name evidence="1" type="ORF">LCGC14_1490120</name>
</gene>
<evidence type="ECO:0000313" key="1">
    <source>
        <dbReference type="EMBL" id="KKM65554.1"/>
    </source>
</evidence>
<evidence type="ECO:0008006" key="2">
    <source>
        <dbReference type="Google" id="ProtNLM"/>
    </source>
</evidence>
<proteinExistence type="predicted"/>
<dbReference type="AlphaFoldDB" id="A0A0F9J6Z2"/>
<reference evidence="1" key="1">
    <citation type="journal article" date="2015" name="Nature">
        <title>Complex archaea that bridge the gap between prokaryotes and eukaryotes.</title>
        <authorList>
            <person name="Spang A."/>
            <person name="Saw J.H."/>
            <person name="Jorgensen S.L."/>
            <person name="Zaremba-Niedzwiedzka K."/>
            <person name="Martijn J."/>
            <person name="Lind A.E."/>
            <person name="van Eijk R."/>
            <person name="Schleper C."/>
            <person name="Guy L."/>
            <person name="Ettema T.J."/>
        </authorList>
    </citation>
    <scope>NUCLEOTIDE SEQUENCE</scope>
</reference>
<sequence length="264" mass="31927">MLRTKLKNIKWVKFLYDSFRMSSIWLAGKQQRLNYQELINIIPDISEQYNTSVLDTEYLNLKVRSVHAFQMDLIKRICKDNYYLSDIGDSSGNHIIYTKRFFNNIISTSVNCDSNAIKKIKSKGLYAEKVSAEDYVREVGEVDLTFLFQTLEHFENPISFLKKAKNHTKYMIITVPYLKNSRIGFHHLRDKNHPFWKGDPEDIHYYELSPEDWKLMFEFTGWKVKYEKIYYQYPRWIPFVSWLLKKYWRRFDFEGFYGVILFKE</sequence>
<dbReference type="Gene3D" id="3.40.50.150">
    <property type="entry name" value="Vaccinia Virus protein VP39"/>
    <property type="match status" value="1"/>
</dbReference>